<dbReference type="AlphaFoldDB" id="A0A644VE08"/>
<gene>
    <name evidence="2" type="ORF">SDC9_34902</name>
</gene>
<protein>
    <recommendedName>
        <fullName evidence="3">Sodium/glutamate symporter</fullName>
    </recommendedName>
</protein>
<sequence length="451" mass="48572">MFGMSPITGAMMDSLFWSVSLLGILLLFGTFLRVKISWFKNYYISASLVAGVIGLILGPEVLAIIPKDVINSWGAISGRLITIVLAPMLITGSLPKLGKLGRVTGAQSTWSYLATAAQYAIPCLLSAFLFTPVFGVNPLFSSIVEQGWAGGHGTAGGMKMVFDALGYADGASLGITSATVGLLYGVIGGTILINYAARKGYISRNVVGHDDNKPELFDKQQWETGSNITISRNVIDILAFHAGLVGVAVVIGYLLMTALKVYFHFTLYWFIAAMLGGLILQTLILKTKWNKCIDKPTMSRIQGIALEFLVAGAIASVKITVIIKYALPLFIQQGVFMIIMPALLLFFGKRLFRENWFENTIIVFGTACGVVATGFLLLRLIDPELKTEAAEAFAASRPFCSPFIAGGVLTSMMPGLIATYGNLTVGLAWTAAFVGIVIFAKLVGWLRFSEV</sequence>
<feature type="transmembrane region" description="Helical" evidence="1">
    <location>
        <begin position="329"/>
        <end position="348"/>
    </location>
</feature>
<feature type="transmembrane region" description="Helical" evidence="1">
    <location>
        <begin position="304"/>
        <end position="323"/>
    </location>
</feature>
<evidence type="ECO:0000313" key="2">
    <source>
        <dbReference type="EMBL" id="MPL88873.1"/>
    </source>
</evidence>
<keyword evidence="1" id="KW-0472">Membrane</keyword>
<feature type="transmembrane region" description="Helical" evidence="1">
    <location>
        <begin position="15"/>
        <end position="34"/>
    </location>
</feature>
<organism evidence="2">
    <name type="scientific">bioreactor metagenome</name>
    <dbReference type="NCBI Taxonomy" id="1076179"/>
    <lineage>
        <taxon>unclassified sequences</taxon>
        <taxon>metagenomes</taxon>
        <taxon>ecological metagenomes</taxon>
    </lineage>
</organism>
<accession>A0A644VE08</accession>
<feature type="transmembrane region" description="Helical" evidence="1">
    <location>
        <begin position="360"/>
        <end position="381"/>
    </location>
</feature>
<dbReference type="PANTHER" id="PTHR36178">
    <property type="entry name" value="SLR0625 PROTEIN"/>
    <property type="match status" value="1"/>
</dbReference>
<keyword evidence="1" id="KW-0812">Transmembrane</keyword>
<feature type="transmembrane region" description="Helical" evidence="1">
    <location>
        <begin position="427"/>
        <end position="448"/>
    </location>
</feature>
<feature type="transmembrane region" description="Helical" evidence="1">
    <location>
        <begin position="262"/>
        <end position="284"/>
    </location>
</feature>
<keyword evidence="1" id="KW-1133">Transmembrane helix</keyword>
<dbReference type="GO" id="GO:0015501">
    <property type="term" value="F:glutamate:sodium symporter activity"/>
    <property type="evidence" value="ECO:0007669"/>
    <property type="project" value="InterPro"/>
</dbReference>
<comment type="caution">
    <text evidence="2">The sequence shown here is derived from an EMBL/GenBank/DDBJ whole genome shotgun (WGS) entry which is preliminary data.</text>
</comment>
<dbReference type="GO" id="GO:0016020">
    <property type="term" value="C:membrane"/>
    <property type="evidence" value="ECO:0007669"/>
    <property type="project" value="InterPro"/>
</dbReference>
<dbReference type="InterPro" id="IPR004445">
    <property type="entry name" value="GltS"/>
</dbReference>
<feature type="transmembrane region" description="Helical" evidence="1">
    <location>
        <begin position="70"/>
        <end position="90"/>
    </location>
</feature>
<dbReference type="EMBL" id="VSSQ01000267">
    <property type="protein sequence ID" value="MPL88873.1"/>
    <property type="molecule type" value="Genomic_DNA"/>
</dbReference>
<dbReference type="GO" id="GO:0015813">
    <property type="term" value="P:L-glutamate transmembrane transport"/>
    <property type="evidence" value="ECO:0007669"/>
    <property type="project" value="InterPro"/>
</dbReference>
<reference evidence="2" key="1">
    <citation type="submission" date="2019-08" db="EMBL/GenBank/DDBJ databases">
        <authorList>
            <person name="Kucharzyk K."/>
            <person name="Murdoch R.W."/>
            <person name="Higgins S."/>
            <person name="Loffler F."/>
        </authorList>
    </citation>
    <scope>NUCLEOTIDE SEQUENCE</scope>
</reference>
<feature type="transmembrane region" description="Helical" evidence="1">
    <location>
        <begin position="237"/>
        <end position="256"/>
    </location>
</feature>
<dbReference type="PANTHER" id="PTHR36178:SF1">
    <property type="entry name" value="SODIUM_GLUTAMATE SYMPORTER"/>
    <property type="match status" value="1"/>
</dbReference>
<evidence type="ECO:0000256" key="1">
    <source>
        <dbReference type="SAM" id="Phobius"/>
    </source>
</evidence>
<name>A0A644VE08_9ZZZZ</name>
<feature type="transmembrane region" description="Helical" evidence="1">
    <location>
        <begin position="41"/>
        <end position="64"/>
    </location>
</feature>
<evidence type="ECO:0008006" key="3">
    <source>
        <dbReference type="Google" id="ProtNLM"/>
    </source>
</evidence>
<proteinExistence type="predicted"/>
<feature type="transmembrane region" description="Helical" evidence="1">
    <location>
        <begin position="171"/>
        <end position="195"/>
    </location>
</feature>
<feature type="transmembrane region" description="Helical" evidence="1">
    <location>
        <begin position="110"/>
        <end position="130"/>
    </location>
</feature>